<organism evidence="2 3">
    <name type="scientific">Candidatus Methylacidithermus pantelleriae</name>
    <dbReference type="NCBI Taxonomy" id="2744239"/>
    <lineage>
        <taxon>Bacteria</taxon>
        <taxon>Pseudomonadati</taxon>
        <taxon>Verrucomicrobiota</taxon>
        <taxon>Methylacidiphilae</taxon>
        <taxon>Methylacidiphilales</taxon>
        <taxon>Methylacidiphilaceae</taxon>
        <taxon>Candidatus Methylacidithermus</taxon>
    </lineage>
</organism>
<dbReference type="AlphaFoldDB" id="A0A8J2BKA5"/>
<accession>A0A8J2BKA5</accession>
<sequence>MGKTGLYPRASANRSDAAVGTTSAHDEPSDVACGLLIA</sequence>
<dbReference type="Proteomes" id="UP000663859">
    <property type="component" value="Unassembled WGS sequence"/>
</dbReference>
<evidence type="ECO:0000256" key="1">
    <source>
        <dbReference type="SAM" id="MobiDB-lite"/>
    </source>
</evidence>
<protein>
    <submittedName>
        <fullName evidence="2">Uncharacterized protein</fullName>
    </submittedName>
</protein>
<proteinExistence type="predicted"/>
<comment type="caution">
    <text evidence="2">The sequence shown here is derived from an EMBL/GenBank/DDBJ whole genome shotgun (WGS) entry which is preliminary data.</text>
</comment>
<reference evidence="2" key="1">
    <citation type="submission" date="2021-02" db="EMBL/GenBank/DDBJ databases">
        <authorList>
            <person name="Cremers G."/>
            <person name="Picone N."/>
        </authorList>
    </citation>
    <scope>NUCLEOTIDE SEQUENCE</scope>
    <source>
        <strain evidence="2">PQ17</strain>
    </source>
</reference>
<dbReference type="EMBL" id="CAJNOB010000012">
    <property type="protein sequence ID" value="CAF0695824.1"/>
    <property type="molecule type" value="Genomic_DNA"/>
</dbReference>
<keyword evidence="3" id="KW-1185">Reference proteome</keyword>
<gene>
    <name evidence="2" type="ORF">MPNT_20024</name>
</gene>
<name>A0A8J2BKA5_9BACT</name>
<evidence type="ECO:0000313" key="3">
    <source>
        <dbReference type="Proteomes" id="UP000663859"/>
    </source>
</evidence>
<feature type="region of interest" description="Disordered" evidence="1">
    <location>
        <begin position="1"/>
        <end position="28"/>
    </location>
</feature>
<evidence type="ECO:0000313" key="2">
    <source>
        <dbReference type="EMBL" id="CAF0695824.1"/>
    </source>
</evidence>